<comment type="caution">
    <text evidence="2">The sequence shown here is derived from an EMBL/GenBank/DDBJ whole genome shotgun (WGS) entry which is preliminary data.</text>
</comment>
<reference evidence="2 3" key="1">
    <citation type="journal article" date="2021" name="Elife">
        <title>Chloroplast acquisition without the gene transfer in kleptoplastic sea slugs, Plakobranchus ocellatus.</title>
        <authorList>
            <person name="Maeda T."/>
            <person name="Takahashi S."/>
            <person name="Yoshida T."/>
            <person name="Shimamura S."/>
            <person name="Takaki Y."/>
            <person name="Nagai Y."/>
            <person name="Toyoda A."/>
            <person name="Suzuki Y."/>
            <person name="Arimoto A."/>
            <person name="Ishii H."/>
            <person name="Satoh N."/>
            <person name="Nishiyama T."/>
            <person name="Hasebe M."/>
            <person name="Maruyama T."/>
            <person name="Minagawa J."/>
            <person name="Obokata J."/>
            <person name="Shigenobu S."/>
        </authorList>
    </citation>
    <scope>NUCLEOTIDE SEQUENCE [LARGE SCALE GENOMIC DNA]</scope>
</reference>
<gene>
    <name evidence="2" type="ORF">PoB_005076100</name>
</gene>
<evidence type="ECO:0000313" key="2">
    <source>
        <dbReference type="EMBL" id="GFO24256.1"/>
    </source>
</evidence>
<name>A0AAV4BYR5_9GAST</name>
<accession>A0AAV4BYR5</accession>
<feature type="region of interest" description="Disordered" evidence="1">
    <location>
        <begin position="1"/>
        <end position="41"/>
    </location>
</feature>
<organism evidence="2 3">
    <name type="scientific">Plakobranchus ocellatus</name>
    <dbReference type="NCBI Taxonomy" id="259542"/>
    <lineage>
        <taxon>Eukaryota</taxon>
        <taxon>Metazoa</taxon>
        <taxon>Spiralia</taxon>
        <taxon>Lophotrochozoa</taxon>
        <taxon>Mollusca</taxon>
        <taxon>Gastropoda</taxon>
        <taxon>Heterobranchia</taxon>
        <taxon>Euthyneura</taxon>
        <taxon>Panpulmonata</taxon>
        <taxon>Sacoglossa</taxon>
        <taxon>Placobranchoidea</taxon>
        <taxon>Plakobranchidae</taxon>
        <taxon>Plakobranchus</taxon>
    </lineage>
</organism>
<feature type="non-terminal residue" evidence="2">
    <location>
        <position position="1"/>
    </location>
</feature>
<dbReference type="Proteomes" id="UP000735302">
    <property type="component" value="Unassembled WGS sequence"/>
</dbReference>
<protein>
    <submittedName>
        <fullName evidence="2">Uncharacterized protein</fullName>
    </submittedName>
</protein>
<sequence>CSEMPPNSFKKKAGAGGPELPKGALPLHPAGRPQPQPNFQYSSHFVLPSLQF</sequence>
<dbReference type="AlphaFoldDB" id="A0AAV4BYR5"/>
<dbReference type="EMBL" id="BLXT01005595">
    <property type="protein sequence ID" value="GFO24256.1"/>
    <property type="molecule type" value="Genomic_DNA"/>
</dbReference>
<keyword evidence="3" id="KW-1185">Reference proteome</keyword>
<evidence type="ECO:0000256" key="1">
    <source>
        <dbReference type="SAM" id="MobiDB-lite"/>
    </source>
</evidence>
<proteinExistence type="predicted"/>
<evidence type="ECO:0000313" key="3">
    <source>
        <dbReference type="Proteomes" id="UP000735302"/>
    </source>
</evidence>